<accession>A0A348XRP1</accession>
<dbReference type="AlphaFoldDB" id="A0A348XRP1"/>
<evidence type="ECO:0000256" key="1">
    <source>
        <dbReference type="ARBA" id="ARBA00004141"/>
    </source>
</evidence>
<evidence type="ECO:0000313" key="13">
    <source>
        <dbReference type="Proteomes" id="UP000287155"/>
    </source>
</evidence>
<evidence type="ECO:0000313" key="14">
    <source>
        <dbReference type="Proteomes" id="UP000287439"/>
    </source>
</evidence>
<evidence type="ECO:0000313" key="15">
    <source>
        <dbReference type="Proteomes" id="UP000288073"/>
    </source>
</evidence>
<proteinExistence type="predicted"/>
<sequence>MAFGGVPVTPLFRAFLARSFALQRRYFTDYALGLLVKVFFFTAILYTSQGYSARPAYVAGFLLWYLAAHLLARMANFFLEEAYLGTLGRLLASPHSPAALVVALSLAELSMALPWVAALAVYARLSGVSLAGLGPEALAASLLALTGVWGLGLSLLAASLRYKQVGSFTEMLTFYLLLFSGFFVPGEKLPLALRTLNTLNPLEWAVRVFLGEGFGPLLAVTVFWVLVGGVAFAHSYSWGRRSGRLLDY</sequence>
<evidence type="ECO:0000313" key="10">
    <source>
        <dbReference type="EMBL" id="RTI14209.1"/>
    </source>
</evidence>
<protein>
    <recommendedName>
        <fullName evidence="6">ABC-2 type transporter transmembrane domain-containing protein</fullName>
    </recommendedName>
</protein>
<dbReference type="InterPro" id="IPR051784">
    <property type="entry name" value="Nod_factor_ABC_transporter"/>
</dbReference>
<evidence type="ECO:0000256" key="4">
    <source>
        <dbReference type="ARBA" id="ARBA00023136"/>
    </source>
</evidence>
<dbReference type="GO" id="GO:0140359">
    <property type="term" value="F:ABC-type transporter activity"/>
    <property type="evidence" value="ECO:0007669"/>
    <property type="project" value="InterPro"/>
</dbReference>
<evidence type="ECO:0000313" key="8">
    <source>
        <dbReference type="EMBL" id="RTH19990.1"/>
    </source>
</evidence>
<feature type="transmembrane region" description="Helical" evidence="5">
    <location>
        <begin position="213"/>
        <end position="236"/>
    </location>
</feature>
<dbReference type="EMBL" id="PELV01000073">
    <property type="protein sequence ID" value="RTH19990.1"/>
    <property type="molecule type" value="Genomic_DNA"/>
</dbReference>
<dbReference type="Proteomes" id="UP000288073">
    <property type="component" value="Unassembled WGS sequence"/>
</dbReference>
<feature type="transmembrane region" description="Helical" evidence="5">
    <location>
        <begin position="137"/>
        <end position="160"/>
    </location>
</feature>
<comment type="caution">
    <text evidence="10">The sequence shown here is derived from an EMBL/GenBank/DDBJ whole genome shotgun (WGS) entry which is preliminary data.</text>
</comment>
<evidence type="ECO:0000259" key="6">
    <source>
        <dbReference type="Pfam" id="PF01061"/>
    </source>
</evidence>
<evidence type="ECO:0000313" key="9">
    <source>
        <dbReference type="EMBL" id="RTH97042.1"/>
    </source>
</evidence>
<dbReference type="PANTHER" id="PTHR43229">
    <property type="entry name" value="NODULATION PROTEIN J"/>
    <property type="match status" value="1"/>
</dbReference>
<dbReference type="InterPro" id="IPR013525">
    <property type="entry name" value="ABC2_TM"/>
</dbReference>
<dbReference type="Pfam" id="PF01061">
    <property type="entry name" value="ABC2_membrane"/>
    <property type="match status" value="1"/>
</dbReference>
<dbReference type="EMBL" id="PEMJ01000064">
    <property type="protein sequence ID" value="RTI16855.1"/>
    <property type="molecule type" value="Genomic_DNA"/>
</dbReference>
<dbReference type="Proteomes" id="UP000287439">
    <property type="component" value="Unassembled WGS sequence"/>
</dbReference>
<dbReference type="EMBL" id="PELP01000095">
    <property type="protein sequence ID" value="RTH05915.1"/>
    <property type="molecule type" value="Genomic_DNA"/>
</dbReference>
<keyword evidence="2 5" id="KW-0812">Transmembrane</keyword>
<feature type="transmembrane region" description="Helical" evidence="5">
    <location>
        <begin position="27"/>
        <end position="46"/>
    </location>
</feature>
<dbReference type="GO" id="GO:0016020">
    <property type="term" value="C:membrane"/>
    <property type="evidence" value="ECO:0007669"/>
    <property type="project" value="UniProtKB-SubCell"/>
</dbReference>
<evidence type="ECO:0000313" key="12">
    <source>
        <dbReference type="Proteomes" id="UP000286734"/>
    </source>
</evidence>
<feature type="transmembrane region" description="Helical" evidence="5">
    <location>
        <begin position="58"/>
        <end position="79"/>
    </location>
</feature>
<comment type="subcellular location">
    <subcellularLocation>
        <location evidence="1">Membrane</location>
        <topology evidence="1">Multi-pass membrane protein</topology>
    </subcellularLocation>
</comment>
<evidence type="ECO:0000256" key="3">
    <source>
        <dbReference type="ARBA" id="ARBA00022989"/>
    </source>
</evidence>
<dbReference type="PANTHER" id="PTHR43229:SF2">
    <property type="entry name" value="NODULATION PROTEIN J"/>
    <property type="match status" value="1"/>
</dbReference>
<dbReference type="Proteomes" id="UP000288347">
    <property type="component" value="Unassembled WGS sequence"/>
</dbReference>
<evidence type="ECO:0000313" key="11">
    <source>
        <dbReference type="EMBL" id="RTI16855.1"/>
    </source>
</evidence>
<evidence type="ECO:0000256" key="5">
    <source>
        <dbReference type="SAM" id="Phobius"/>
    </source>
</evidence>
<feature type="domain" description="ABC-2 type transporter transmembrane" evidence="6">
    <location>
        <begin position="16"/>
        <end position="210"/>
    </location>
</feature>
<feature type="transmembrane region" description="Helical" evidence="5">
    <location>
        <begin position="100"/>
        <end position="125"/>
    </location>
</feature>
<evidence type="ECO:0000313" key="16">
    <source>
        <dbReference type="Proteomes" id="UP000288347"/>
    </source>
</evidence>
<dbReference type="EMBL" id="PEMH01000385">
    <property type="protein sequence ID" value="RTH97042.1"/>
    <property type="molecule type" value="Genomic_DNA"/>
</dbReference>
<gene>
    <name evidence="10" type="ORF">CSW23_11460</name>
    <name evidence="11" type="ORF">CSW27_02925</name>
    <name evidence="9" type="ORF">CSW29_12125</name>
    <name evidence="8" type="ORF">CSW41_03065</name>
    <name evidence="7" type="ORF">CSW47_04225</name>
</gene>
<keyword evidence="3 5" id="KW-1133">Transmembrane helix</keyword>
<keyword evidence="4 5" id="KW-0472">Membrane</keyword>
<organism evidence="10 15">
    <name type="scientific">Thermus scotoductus</name>
    <dbReference type="NCBI Taxonomy" id="37636"/>
    <lineage>
        <taxon>Bacteria</taxon>
        <taxon>Thermotogati</taxon>
        <taxon>Deinococcota</taxon>
        <taxon>Deinococci</taxon>
        <taxon>Thermales</taxon>
        <taxon>Thermaceae</taxon>
        <taxon>Thermus</taxon>
    </lineage>
</organism>
<dbReference type="Proteomes" id="UP000286734">
    <property type="component" value="Unassembled WGS sequence"/>
</dbReference>
<evidence type="ECO:0000313" key="7">
    <source>
        <dbReference type="EMBL" id="RTH05915.1"/>
    </source>
</evidence>
<feature type="transmembrane region" description="Helical" evidence="5">
    <location>
        <begin position="172"/>
        <end position="193"/>
    </location>
</feature>
<dbReference type="Proteomes" id="UP000287155">
    <property type="component" value="Unassembled WGS sequence"/>
</dbReference>
<reference evidence="12 13" key="1">
    <citation type="journal article" date="2019" name="Extremophiles">
        <title>Biogeography of thermophiles and predominance of Thermus scotoductus in domestic water heaters.</title>
        <authorList>
            <person name="Wilpiszeski R.L."/>
            <person name="Zhang Z."/>
            <person name="House C.H."/>
        </authorList>
    </citation>
    <scope>NUCLEOTIDE SEQUENCE [LARGE SCALE GENOMIC DNA]</scope>
    <source>
        <strain evidence="10 15">10_S10</strain>
        <strain evidence="11 13">14_S14</strain>
        <strain evidence="9 16">16_S16</strain>
        <strain evidence="8 14">28_S28</strain>
        <strain evidence="7 12">34_S34</strain>
    </source>
</reference>
<dbReference type="EMBL" id="PEMN01000366">
    <property type="protein sequence ID" value="RTI14209.1"/>
    <property type="molecule type" value="Genomic_DNA"/>
</dbReference>
<name>A0A348XRP1_THESC</name>
<evidence type="ECO:0000256" key="2">
    <source>
        <dbReference type="ARBA" id="ARBA00022692"/>
    </source>
</evidence>